<dbReference type="InterPro" id="IPR004045">
    <property type="entry name" value="Glutathione_S-Trfase_N"/>
</dbReference>
<dbReference type="PROSITE" id="PS50404">
    <property type="entry name" value="GST_NTER"/>
    <property type="match status" value="1"/>
</dbReference>
<dbReference type="EMBL" id="ML210304">
    <property type="protein sequence ID" value="TFK20331.1"/>
    <property type="molecule type" value="Genomic_DNA"/>
</dbReference>
<name>A0A5C3KJ82_COPMA</name>
<dbReference type="InterPro" id="IPR036282">
    <property type="entry name" value="Glutathione-S-Trfase_C_sf"/>
</dbReference>
<dbReference type="SUPFAM" id="SSF47616">
    <property type="entry name" value="GST C-terminal domain-like"/>
    <property type="match status" value="1"/>
</dbReference>
<evidence type="ECO:0000313" key="3">
    <source>
        <dbReference type="Proteomes" id="UP000307440"/>
    </source>
</evidence>
<proteinExistence type="predicted"/>
<dbReference type="Proteomes" id="UP000307440">
    <property type="component" value="Unassembled WGS sequence"/>
</dbReference>
<protein>
    <recommendedName>
        <fullName evidence="1">GST N-terminal domain-containing protein</fullName>
    </recommendedName>
</protein>
<dbReference type="SUPFAM" id="SSF52833">
    <property type="entry name" value="Thioredoxin-like"/>
    <property type="match status" value="1"/>
</dbReference>
<sequence length="260" mass="30017">MELDETMITLFDMASTMPRQAFSAAAWKTRYALNFKNLQFKTHWLEPVEIQAFLKQLGARPTMHANDTAIYTIPVIYDPKTKRCVSESFDIAEYLDETYPHEPKLMQSGVKDFDHAFSKEMFTLYPFVIPPSIKIVREPSKAYFRATREAFLQKPLEDAIPKGEERATEWAKLKKAFTGFAGWSDDKVDNSREPGSESDGKNKWVLGNTPSYADLIVSAHLMWIIRVLGEDSPEWVDLKQWDGGRWGRLLEEFRIYEGTD</sequence>
<dbReference type="AlphaFoldDB" id="A0A5C3KJ82"/>
<dbReference type="Pfam" id="PF13409">
    <property type="entry name" value="GST_N_2"/>
    <property type="match status" value="1"/>
</dbReference>
<dbReference type="Gene3D" id="3.40.30.10">
    <property type="entry name" value="Glutaredoxin"/>
    <property type="match status" value="1"/>
</dbReference>
<dbReference type="OrthoDB" id="4951845at2759"/>
<dbReference type="InterPro" id="IPR054416">
    <property type="entry name" value="GST_UstS-like_C"/>
</dbReference>
<reference evidence="2 3" key="1">
    <citation type="journal article" date="2019" name="Nat. Ecol. Evol.">
        <title>Megaphylogeny resolves global patterns of mushroom evolution.</title>
        <authorList>
            <person name="Varga T."/>
            <person name="Krizsan K."/>
            <person name="Foldi C."/>
            <person name="Dima B."/>
            <person name="Sanchez-Garcia M."/>
            <person name="Sanchez-Ramirez S."/>
            <person name="Szollosi G.J."/>
            <person name="Szarkandi J.G."/>
            <person name="Papp V."/>
            <person name="Albert L."/>
            <person name="Andreopoulos W."/>
            <person name="Angelini C."/>
            <person name="Antonin V."/>
            <person name="Barry K.W."/>
            <person name="Bougher N.L."/>
            <person name="Buchanan P."/>
            <person name="Buyck B."/>
            <person name="Bense V."/>
            <person name="Catcheside P."/>
            <person name="Chovatia M."/>
            <person name="Cooper J."/>
            <person name="Damon W."/>
            <person name="Desjardin D."/>
            <person name="Finy P."/>
            <person name="Geml J."/>
            <person name="Haridas S."/>
            <person name="Hughes K."/>
            <person name="Justo A."/>
            <person name="Karasinski D."/>
            <person name="Kautmanova I."/>
            <person name="Kiss B."/>
            <person name="Kocsube S."/>
            <person name="Kotiranta H."/>
            <person name="LaButti K.M."/>
            <person name="Lechner B.E."/>
            <person name="Liimatainen K."/>
            <person name="Lipzen A."/>
            <person name="Lukacs Z."/>
            <person name="Mihaltcheva S."/>
            <person name="Morgado L.N."/>
            <person name="Niskanen T."/>
            <person name="Noordeloos M.E."/>
            <person name="Ohm R.A."/>
            <person name="Ortiz-Santana B."/>
            <person name="Ovrebo C."/>
            <person name="Racz N."/>
            <person name="Riley R."/>
            <person name="Savchenko A."/>
            <person name="Shiryaev A."/>
            <person name="Soop K."/>
            <person name="Spirin V."/>
            <person name="Szebenyi C."/>
            <person name="Tomsovsky M."/>
            <person name="Tulloss R.E."/>
            <person name="Uehling J."/>
            <person name="Grigoriev I.V."/>
            <person name="Vagvolgyi C."/>
            <person name="Papp T."/>
            <person name="Martin F.M."/>
            <person name="Miettinen O."/>
            <person name="Hibbett D.S."/>
            <person name="Nagy L.G."/>
        </authorList>
    </citation>
    <scope>NUCLEOTIDE SEQUENCE [LARGE SCALE GENOMIC DNA]</scope>
    <source>
        <strain evidence="2 3">CBS 121175</strain>
    </source>
</reference>
<dbReference type="Pfam" id="PF22041">
    <property type="entry name" value="GST_C_7"/>
    <property type="match status" value="1"/>
</dbReference>
<evidence type="ECO:0000259" key="1">
    <source>
        <dbReference type="PROSITE" id="PS50404"/>
    </source>
</evidence>
<evidence type="ECO:0000313" key="2">
    <source>
        <dbReference type="EMBL" id="TFK20331.1"/>
    </source>
</evidence>
<accession>A0A5C3KJ82</accession>
<gene>
    <name evidence="2" type="ORF">FA15DRAFT_673589</name>
</gene>
<dbReference type="STRING" id="230819.A0A5C3KJ82"/>
<feature type="domain" description="GST N-terminal" evidence="1">
    <location>
        <begin position="13"/>
        <end position="103"/>
    </location>
</feature>
<organism evidence="2 3">
    <name type="scientific">Coprinopsis marcescibilis</name>
    <name type="common">Agaric fungus</name>
    <name type="synonym">Psathyrella marcescibilis</name>
    <dbReference type="NCBI Taxonomy" id="230819"/>
    <lineage>
        <taxon>Eukaryota</taxon>
        <taxon>Fungi</taxon>
        <taxon>Dikarya</taxon>
        <taxon>Basidiomycota</taxon>
        <taxon>Agaricomycotina</taxon>
        <taxon>Agaricomycetes</taxon>
        <taxon>Agaricomycetidae</taxon>
        <taxon>Agaricales</taxon>
        <taxon>Agaricineae</taxon>
        <taxon>Psathyrellaceae</taxon>
        <taxon>Coprinopsis</taxon>
    </lineage>
</organism>
<keyword evidence="3" id="KW-1185">Reference proteome</keyword>
<dbReference type="InterPro" id="IPR036249">
    <property type="entry name" value="Thioredoxin-like_sf"/>
</dbReference>
<dbReference type="Gene3D" id="1.20.1050.10">
    <property type="match status" value="1"/>
</dbReference>